<organism evidence="10 11">
    <name type="scientific">Salvelinus namaycush</name>
    <name type="common">Lake trout</name>
    <name type="synonym">Salmo namaycush</name>
    <dbReference type="NCBI Taxonomy" id="8040"/>
    <lineage>
        <taxon>Eukaryota</taxon>
        <taxon>Metazoa</taxon>
        <taxon>Chordata</taxon>
        <taxon>Craniata</taxon>
        <taxon>Vertebrata</taxon>
        <taxon>Euteleostomi</taxon>
        <taxon>Actinopterygii</taxon>
        <taxon>Neopterygii</taxon>
        <taxon>Teleostei</taxon>
        <taxon>Protacanthopterygii</taxon>
        <taxon>Salmoniformes</taxon>
        <taxon>Salmonidae</taxon>
        <taxon>Salmoninae</taxon>
        <taxon>Salvelinus</taxon>
    </lineage>
</organism>
<evidence type="ECO:0000256" key="2">
    <source>
        <dbReference type="ARBA" id="ARBA00022490"/>
    </source>
</evidence>
<dbReference type="Proteomes" id="UP000808372">
    <property type="component" value="Chromosome 18"/>
</dbReference>
<feature type="domain" description="DZF" evidence="9">
    <location>
        <begin position="70"/>
        <end position="427"/>
    </location>
</feature>
<feature type="domain" description="DRBM" evidence="8">
    <location>
        <begin position="581"/>
        <end position="647"/>
    </location>
</feature>
<gene>
    <name evidence="11" type="primary">LOC120063566</name>
</gene>
<dbReference type="FunFam" id="3.30.160.20:FF:000006">
    <property type="entry name" value="interleukin enhancer-binding factor 3 isoform X2"/>
    <property type="match status" value="1"/>
</dbReference>
<evidence type="ECO:0000256" key="5">
    <source>
        <dbReference type="ARBA" id="ARBA00023125"/>
    </source>
</evidence>
<dbReference type="InterPro" id="IPR043519">
    <property type="entry name" value="NT_sf"/>
</dbReference>
<keyword evidence="10" id="KW-1185">Reference proteome</keyword>
<feature type="domain" description="DRBM" evidence="8">
    <location>
        <begin position="455"/>
        <end position="521"/>
    </location>
</feature>
<dbReference type="InterPro" id="IPR049401">
    <property type="entry name" value="DZF_dom_N"/>
</dbReference>
<evidence type="ECO:0000259" key="9">
    <source>
        <dbReference type="PROSITE" id="PS51703"/>
    </source>
</evidence>
<evidence type="ECO:0000256" key="4">
    <source>
        <dbReference type="ARBA" id="ARBA00022884"/>
    </source>
</evidence>
<keyword evidence="5" id="KW-0238">DNA-binding</keyword>
<name>A0A8U1F4T9_SALNM</name>
<dbReference type="RefSeq" id="XP_038869847.1">
    <property type="nucleotide sequence ID" value="XM_039013919.1"/>
</dbReference>
<evidence type="ECO:0000256" key="7">
    <source>
        <dbReference type="SAM" id="MobiDB-lite"/>
    </source>
</evidence>
<dbReference type="PANTHER" id="PTHR45762:SF1">
    <property type="entry name" value="SPERMATID PERINUCLEAR RNA-BINDING PROTEIN"/>
    <property type="match status" value="1"/>
</dbReference>
<accession>A0A8U1F4T9</accession>
<feature type="region of interest" description="Disordered" evidence="7">
    <location>
        <begin position="533"/>
        <end position="588"/>
    </location>
</feature>
<dbReference type="InterPro" id="IPR049402">
    <property type="entry name" value="DZF_dom_C"/>
</dbReference>
<dbReference type="GO" id="GO:0003677">
    <property type="term" value="F:DNA binding"/>
    <property type="evidence" value="ECO:0007669"/>
    <property type="project" value="UniProtKB-KW"/>
</dbReference>
<dbReference type="Gene3D" id="1.10.1410.40">
    <property type="match status" value="1"/>
</dbReference>
<dbReference type="GO" id="GO:0003727">
    <property type="term" value="F:single-stranded RNA binding"/>
    <property type="evidence" value="ECO:0007669"/>
    <property type="project" value="TreeGrafter"/>
</dbReference>
<dbReference type="PANTHER" id="PTHR45762">
    <property type="entry name" value="ZINC FINGER RNA-BINDING PROTEIN"/>
    <property type="match status" value="1"/>
</dbReference>
<dbReference type="Pfam" id="PF00035">
    <property type="entry name" value="dsrm"/>
    <property type="match status" value="2"/>
</dbReference>
<comment type="subcellular location">
    <subcellularLocation>
        <location evidence="1">Cytoplasm</location>
    </subcellularLocation>
</comment>
<dbReference type="GeneID" id="120063566"/>
<dbReference type="FunFam" id="3.30.160.20:FF:000008">
    <property type="entry name" value="interleukin enhancer-binding factor 3 isoform X2"/>
    <property type="match status" value="1"/>
</dbReference>
<dbReference type="GO" id="GO:0005737">
    <property type="term" value="C:cytoplasm"/>
    <property type="evidence" value="ECO:0007669"/>
    <property type="project" value="UniProtKB-SubCell"/>
</dbReference>
<dbReference type="Pfam" id="PF20965">
    <property type="entry name" value="DZF_C"/>
    <property type="match status" value="1"/>
</dbReference>
<evidence type="ECO:0000256" key="1">
    <source>
        <dbReference type="ARBA" id="ARBA00004496"/>
    </source>
</evidence>
<keyword evidence="4 6" id="KW-0694">RNA-binding</keyword>
<reference evidence="11" key="1">
    <citation type="submission" date="2025-08" db="UniProtKB">
        <authorList>
            <consortium name="RefSeq"/>
        </authorList>
    </citation>
    <scope>IDENTIFICATION</scope>
    <source>
        <tissue evidence="11">White muscle</tissue>
    </source>
</reference>
<feature type="compositionally biased region" description="Low complexity" evidence="7">
    <location>
        <begin position="553"/>
        <end position="566"/>
    </location>
</feature>
<feature type="compositionally biased region" description="Basic and acidic residues" evidence="7">
    <location>
        <begin position="534"/>
        <end position="552"/>
    </location>
</feature>
<dbReference type="Pfam" id="PF07528">
    <property type="entry name" value="DZF_N"/>
    <property type="match status" value="1"/>
</dbReference>
<dbReference type="InterPro" id="IPR014720">
    <property type="entry name" value="dsRBD_dom"/>
</dbReference>
<dbReference type="GO" id="GO:0003725">
    <property type="term" value="F:double-stranded RNA binding"/>
    <property type="evidence" value="ECO:0007669"/>
    <property type="project" value="TreeGrafter"/>
</dbReference>
<feature type="region of interest" description="Disordered" evidence="7">
    <location>
        <begin position="407"/>
        <end position="426"/>
    </location>
</feature>
<proteinExistence type="predicted"/>
<dbReference type="GO" id="GO:0071011">
    <property type="term" value="C:precatalytic spliceosome"/>
    <property type="evidence" value="ECO:0007669"/>
    <property type="project" value="TreeGrafter"/>
</dbReference>
<dbReference type="PROSITE" id="PS50137">
    <property type="entry name" value="DS_RBD"/>
    <property type="match status" value="2"/>
</dbReference>
<dbReference type="FunFam" id="1.10.1410.40:FF:000001">
    <property type="entry name" value="interleukin enhancer-binding factor 3 isoform X1"/>
    <property type="match status" value="1"/>
</dbReference>
<sequence>MNPNPLCSYRQEQASVLEDLGLGPAVKDFNPEGDSLHKFKIGPGPERYWRLHIYCPPSIQFKCNSTRSIRSFANDDCHVMAKHADIYPSPEELEAVQKLVSTVECALKQVSDWMDNLNASLSKAPTTTINIKATGDSTGTHGSTKTQSVSILCGVMRVGLVAKGLLVKGDMDLELVLMCRDKPTKLLLYTVSANLPLQLQTLTEDKYEVRSSVSESAIWVVNINDPKFSLKVTLSSLAMRDEHTAKDQEEGVEVEGLDEVLDGRWCQAALATLRHTKWFQARVTDLKSCVIVMRVFRDMCNRLTVWEPLKGWPLELICEKAIATCDRPLGPGEALRRVMECIASGILLPDGPGVHDPCEKEPTDTLSVITGQQAQAITLNAQHALRLLAFGQLYKVLNMNPLTPTKPSHRISGLDKGTCRKRQHEDRHIDDRQLFKRMKHNLMRVLDNNMMDPNHPMNALIRLNQVHPGLQYKLLSQSGPVHAPVFTMSVDVHGTVYEASGASKKTAKLRVALKVLQALGYPADFDVDLDSLSADERSDGKGRNHRSDRNDRMSTSSSRNSVTSSSDAHESRTPGPLLTAGGKNPVMELNEKRRGLKYELLSETGGSYDKRFIMEVEVDKQKFRGSGPNKKAAKACAALAALKRLFSDSKDPCNKKRRPTTLVKRTVSSTVTIPAHAHSRPRTRPVMHRAPYISAPPTHGYLPIGYGAPYGYGTAAYLPAYGKHIVHTRARTSSY</sequence>
<keyword evidence="2" id="KW-0963">Cytoplasm</keyword>
<evidence type="ECO:0000313" key="11">
    <source>
        <dbReference type="RefSeq" id="XP_038869847.1"/>
    </source>
</evidence>
<dbReference type="InterPro" id="IPR006561">
    <property type="entry name" value="DZF_dom"/>
</dbReference>
<dbReference type="Gene3D" id="3.30.460.10">
    <property type="entry name" value="Beta Polymerase, domain 2"/>
    <property type="match status" value="1"/>
</dbReference>
<dbReference type="SMART" id="SM00572">
    <property type="entry name" value="DZF"/>
    <property type="match status" value="1"/>
</dbReference>
<dbReference type="AlphaFoldDB" id="A0A8U1F4T9"/>
<evidence type="ECO:0000313" key="10">
    <source>
        <dbReference type="Proteomes" id="UP000808372"/>
    </source>
</evidence>
<dbReference type="Gene3D" id="3.30.160.20">
    <property type="match status" value="2"/>
</dbReference>
<dbReference type="PROSITE" id="PS51703">
    <property type="entry name" value="DZF"/>
    <property type="match status" value="1"/>
</dbReference>
<evidence type="ECO:0000259" key="8">
    <source>
        <dbReference type="PROSITE" id="PS50137"/>
    </source>
</evidence>
<dbReference type="KEGG" id="snh:120063566"/>
<evidence type="ECO:0000256" key="6">
    <source>
        <dbReference type="PROSITE-ProRule" id="PRU00266"/>
    </source>
</evidence>
<evidence type="ECO:0000256" key="3">
    <source>
        <dbReference type="ARBA" id="ARBA00022737"/>
    </source>
</evidence>
<keyword evidence="3" id="KW-0677">Repeat</keyword>
<dbReference type="SUPFAM" id="SSF54768">
    <property type="entry name" value="dsRNA-binding domain-like"/>
    <property type="match status" value="2"/>
</dbReference>
<dbReference type="SMART" id="SM00358">
    <property type="entry name" value="DSRM"/>
    <property type="match status" value="2"/>
</dbReference>
<protein>
    <submittedName>
        <fullName evidence="11">Spermatid perinuclear RNA-binding protein-like</fullName>
    </submittedName>
</protein>